<dbReference type="OrthoDB" id="7574139at2"/>
<dbReference type="Proteomes" id="UP000274661">
    <property type="component" value="Unassembled WGS sequence"/>
</dbReference>
<protein>
    <submittedName>
        <fullName evidence="2">Uncharacterized protein</fullName>
    </submittedName>
</protein>
<dbReference type="EMBL" id="RWJF01000001">
    <property type="protein sequence ID" value="RST29995.1"/>
    <property type="molecule type" value="Genomic_DNA"/>
</dbReference>
<sequence>MTYRQSSYDPLAATVQGKPLRPFNWVQWTGVALFVVGVALFLAQLAGAAGLPAFAAFRKAPGVFPMLIGQLLVYSRREELPRLDTEEQRAKNRKAIALTTLVVAAVLTAAAFISLKGA</sequence>
<keyword evidence="1" id="KW-0812">Transmembrane</keyword>
<evidence type="ECO:0000313" key="3">
    <source>
        <dbReference type="Proteomes" id="UP000274661"/>
    </source>
</evidence>
<evidence type="ECO:0000256" key="1">
    <source>
        <dbReference type="SAM" id="Phobius"/>
    </source>
</evidence>
<feature type="transmembrane region" description="Helical" evidence="1">
    <location>
        <begin position="25"/>
        <end position="47"/>
    </location>
</feature>
<feature type="transmembrane region" description="Helical" evidence="1">
    <location>
        <begin position="95"/>
        <end position="115"/>
    </location>
</feature>
<keyword evidence="1" id="KW-0472">Membrane</keyword>
<gene>
    <name evidence="2" type="ORF">HMF7854_03495</name>
</gene>
<dbReference type="RefSeq" id="WP_126717831.1">
    <property type="nucleotide sequence ID" value="NZ_RWJF01000001.1"/>
</dbReference>
<keyword evidence="3" id="KW-1185">Reference proteome</keyword>
<name>A0A3R9YHE9_9SPHN</name>
<reference evidence="2 3" key="1">
    <citation type="submission" date="2018-12" db="EMBL/GenBank/DDBJ databases">
        <title>Sphingomonas sp. HMF7854 Genome sequencing and assembly.</title>
        <authorList>
            <person name="Cha I."/>
            <person name="Kang H."/>
            <person name="Kim H."/>
            <person name="Kang J."/>
            <person name="Joh K."/>
        </authorList>
    </citation>
    <scope>NUCLEOTIDE SEQUENCE [LARGE SCALE GENOMIC DNA]</scope>
    <source>
        <strain evidence="2 3">HMF7854</strain>
    </source>
</reference>
<keyword evidence="1" id="KW-1133">Transmembrane helix</keyword>
<evidence type="ECO:0000313" key="2">
    <source>
        <dbReference type="EMBL" id="RST29995.1"/>
    </source>
</evidence>
<proteinExistence type="predicted"/>
<accession>A0A3R9YHE9</accession>
<organism evidence="2 3">
    <name type="scientific">Sphingomonas ginkgonis</name>
    <dbReference type="NCBI Taxonomy" id="2315330"/>
    <lineage>
        <taxon>Bacteria</taxon>
        <taxon>Pseudomonadati</taxon>
        <taxon>Pseudomonadota</taxon>
        <taxon>Alphaproteobacteria</taxon>
        <taxon>Sphingomonadales</taxon>
        <taxon>Sphingomonadaceae</taxon>
        <taxon>Sphingomonas</taxon>
    </lineage>
</organism>
<dbReference type="AlphaFoldDB" id="A0A3R9YHE9"/>
<comment type="caution">
    <text evidence="2">The sequence shown here is derived from an EMBL/GenBank/DDBJ whole genome shotgun (WGS) entry which is preliminary data.</text>
</comment>